<dbReference type="PANTHER" id="PTHR34352:SF1">
    <property type="entry name" value="PROTEIN YHFA"/>
    <property type="match status" value="1"/>
</dbReference>
<sequence>MTKPLSVRAQSTGTSTFTIDSGSKHRIVLSSVEEDQGPSPMEALLGALAGCAGIGILSILRKMRQDVTHYEIRVHGERAEQDPKIFTDITVEHIFTGTGLRPESIQRAIELDTTNYCGVNIMLGKSAAIKHTFQIHEASEPEPPLV</sequence>
<dbReference type="Gene3D" id="3.30.300.20">
    <property type="match status" value="1"/>
</dbReference>
<dbReference type="STRING" id="485913.Krac_3298"/>
<proteinExistence type="predicted"/>
<evidence type="ECO:0000313" key="2">
    <source>
        <dbReference type="EMBL" id="EFH82485.1"/>
    </source>
</evidence>
<keyword evidence="1" id="KW-0472">Membrane</keyword>
<comment type="caution">
    <text evidence="2">The sequence shown here is derived from an EMBL/GenBank/DDBJ whole genome shotgun (WGS) entry which is preliminary data.</text>
</comment>
<keyword evidence="1" id="KW-1133">Transmembrane helix</keyword>
<dbReference type="OrthoDB" id="9804010at2"/>
<dbReference type="Proteomes" id="UP000004508">
    <property type="component" value="Unassembled WGS sequence"/>
</dbReference>
<reference evidence="2 3" key="1">
    <citation type="journal article" date="2011" name="Stand. Genomic Sci.">
        <title>Non-contiguous finished genome sequence and contextual data of the filamentous soil bacterium Ktedonobacter racemifer type strain (SOSP1-21).</title>
        <authorList>
            <person name="Chang Y.J."/>
            <person name="Land M."/>
            <person name="Hauser L."/>
            <person name="Chertkov O."/>
            <person name="Del Rio T.G."/>
            <person name="Nolan M."/>
            <person name="Copeland A."/>
            <person name="Tice H."/>
            <person name="Cheng J.F."/>
            <person name="Lucas S."/>
            <person name="Han C."/>
            <person name="Goodwin L."/>
            <person name="Pitluck S."/>
            <person name="Ivanova N."/>
            <person name="Ovchinikova G."/>
            <person name="Pati A."/>
            <person name="Chen A."/>
            <person name="Palaniappan K."/>
            <person name="Mavromatis K."/>
            <person name="Liolios K."/>
            <person name="Brettin T."/>
            <person name="Fiebig A."/>
            <person name="Rohde M."/>
            <person name="Abt B."/>
            <person name="Goker M."/>
            <person name="Detter J.C."/>
            <person name="Woyke T."/>
            <person name="Bristow J."/>
            <person name="Eisen J.A."/>
            <person name="Markowitz V."/>
            <person name="Hugenholtz P."/>
            <person name="Kyrpides N.C."/>
            <person name="Klenk H.P."/>
            <person name="Lapidus A."/>
        </authorList>
    </citation>
    <scope>NUCLEOTIDE SEQUENCE [LARGE SCALE GENOMIC DNA]</scope>
    <source>
        <strain evidence="3">DSM 44963</strain>
    </source>
</reference>
<gene>
    <name evidence="2" type="ORF">Krac_3298</name>
</gene>
<dbReference type="EMBL" id="ADVG01000004">
    <property type="protein sequence ID" value="EFH82485.1"/>
    <property type="molecule type" value="Genomic_DNA"/>
</dbReference>
<evidence type="ECO:0000313" key="3">
    <source>
        <dbReference type="Proteomes" id="UP000004508"/>
    </source>
</evidence>
<dbReference type="InterPro" id="IPR003718">
    <property type="entry name" value="OsmC/Ohr_fam"/>
</dbReference>
<dbReference type="AlphaFoldDB" id="D6U0Z5"/>
<dbReference type="RefSeq" id="WP_007920637.1">
    <property type="nucleotide sequence ID" value="NZ_ADVG01000004.1"/>
</dbReference>
<protein>
    <submittedName>
        <fullName evidence="2">OsmC family protein</fullName>
    </submittedName>
</protein>
<dbReference type="InParanoid" id="D6U0Z5"/>
<dbReference type="Pfam" id="PF02566">
    <property type="entry name" value="OsmC"/>
    <property type="match status" value="1"/>
</dbReference>
<dbReference type="SUPFAM" id="SSF82784">
    <property type="entry name" value="OsmC-like"/>
    <property type="match status" value="1"/>
</dbReference>
<accession>D6U0Z5</accession>
<keyword evidence="3" id="KW-1185">Reference proteome</keyword>
<dbReference type="PANTHER" id="PTHR34352">
    <property type="entry name" value="PROTEIN YHFA"/>
    <property type="match status" value="1"/>
</dbReference>
<evidence type="ECO:0000256" key="1">
    <source>
        <dbReference type="SAM" id="Phobius"/>
    </source>
</evidence>
<dbReference type="InterPro" id="IPR036102">
    <property type="entry name" value="OsmC/Ohrsf"/>
</dbReference>
<dbReference type="InterPro" id="IPR015946">
    <property type="entry name" value="KH_dom-like_a/b"/>
</dbReference>
<organism evidence="2 3">
    <name type="scientific">Ktedonobacter racemifer DSM 44963</name>
    <dbReference type="NCBI Taxonomy" id="485913"/>
    <lineage>
        <taxon>Bacteria</taxon>
        <taxon>Bacillati</taxon>
        <taxon>Chloroflexota</taxon>
        <taxon>Ktedonobacteria</taxon>
        <taxon>Ktedonobacterales</taxon>
        <taxon>Ktedonobacteraceae</taxon>
        <taxon>Ktedonobacter</taxon>
    </lineage>
</organism>
<name>D6U0Z5_KTERA</name>
<feature type="transmembrane region" description="Helical" evidence="1">
    <location>
        <begin position="43"/>
        <end position="60"/>
    </location>
</feature>
<keyword evidence="1" id="KW-0812">Transmembrane</keyword>
<dbReference type="eggNOG" id="COG1765">
    <property type="taxonomic scope" value="Bacteria"/>
</dbReference>